<dbReference type="Proteomes" id="UP000324222">
    <property type="component" value="Unassembled WGS sequence"/>
</dbReference>
<protein>
    <submittedName>
        <fullName evidence="1">Uncharacterized protein</fullName>
    </submittedName>
</protein>
<reference evidence="1 2" key="1">
    <citation type="submission" date="2019-05" db="EMBL/GenBank/DDBJ databases">
        <title>Another draft genome of Portunus trituberculatus and its Hox gene families provides insights of decapod evolution.</title>
        <authorList>
            <person name="Jeong J.-H."/>
            <person name="Song I."/>
            <person name="Kim S."/>
            <person name="Choi T."/>
            <person name="Kim D."/>
            <person name="Ryu S."/>
            <person name="Kim W."/>
        </authorList>
    </citation>
    <scope>NUCLEOTIDE SEQUENCE [LARGE SCALE GENOMIC DNA]</scope>
    <source>
        <tissue evidence="1">Muscle</tissue>
    </source>
</reference>
<name>A0A5B7GB43_PORTR</name>
<keyword evidence="2" id="KW-1185">Reference proteome</keyword>
<evidence type="ECO:0000313" key="1">
    <source>
        <dbReference type="EMBL" id="MPC54869.1"/>
    </source>
</evidence>
<accession>A0A5B7GB43</accession>
<gene>
    <name evidence="1" type="ORF">E2C01_048798</name>
</gene>
<proteinExistence type="predicted"/>
<sequence>MPANRNVKKKKLNFQRYLGNKRKDKRCCYASKWIRGNVS</sequence>
<comment type="caution">
    <text evidence="1">The sequence shown here is derived from an EMBL/GenBank/DDBJ whole genome shotgun (WGS) entry which is preliminary data.</text>
</comment>
<dbReference type="EMBL" id="VSRR010012694">
    <property type="protein sequence ID" value="MPC54869.1"/>
    <property type="molecule type" value="Genomic_DNA"/>
</dbReference>
<organism evidence="1 2">
    <name type="scientific">Portunus trituberculatus</name>
    <name type="common">Swimming crab</name>
    <name type="synonym">Neptunus trituberculatus</name>
    <dbReference type="NCBI Taxonomy" id="210409"/>
    <lineage>
        <taxon>Eukaryota</taxon>
        <taxon>Metazoa</taxon>
        <taxon>Ecdysozoa</taxon>
        <taxon>Arthropoda</taxon>
        <taxon>Crustacea</taxon>
        <taxon>Multicrustacea</taxon>
        <taxon>Malacostraca</taxon>
        <taxon>Eumalacostraca</taxon>
        <taxon>Eucarida</taxon>
        <taxon>Decapoda</taxon>
        <taxon>Pleocyemata</taxon>
        <taxon>Brachyura</taxon>
        <taxon>Eubrachyura</taxon>
        <taxon>Portunoidea</taxon>
        <taxon>Portunidae</taxon>
        <taxon>Portuninae</taxon>
        <taxon>Portunus</taxon>
    </lineage>
</organism>
<dbReference type="AlphaFoldDB" id="A0A5B7GB43"/>
<evidence type="ECO:0000313" key="2">
    <source>
        <dbReference type="Proteomes" id="UP000324222"/>
    </source>
</evidence>